<keyword evidence="2" id="KW-1185">Reference proteome</keyword>
<sequence length="73" mass="8431">MQIEEGKVYVTRDGKFHAGPMMKVASADAWVLERYPFMCSKTRLAVRADGRWRHWPDTEDHELDLVSELPTAP</sequence>
<reference evidence="1 2" key="1">
    <citation type="submission" date="2020-02" db="EMBL/GenBank/DDBJ databases">
        <title>Rhodobacter translucens sp. nov., a novel bacterium isolated from activated sludge.</title>
        <authorList>
            <person name="Liu J."/>
        </authorList>
    </citation>
    <scope>NUCLEOTIDE SEQUENCE [LARGE SCALE GENOMIC DNA]</scope>
    <source>
        <strain evidence="1 2">HX-7-19</strain>
    </source>
</reference>
<dbReference type="RefSeq" id="WP_165050034.1">
    <property type="nucleotide sequence ID" value="NZ_JAALFE010000010.1"/>
</dbReference>
<name>A0A6M1U9W6_9RHOB</name>
<proteinExistence type="predicted"/>
<comment type="caution">
    <text evidence="1">The sequence shown here is derived from an EMBL/GenBank/DDBJ whole genome shotgun (WGS) entry which is preliminary data.</text>
</comment>
<gene>
    <name evidence="1" type="ORF">G5V65_11190</name>
</gene>
<organism evidence="1 2">
    <name type="scientific">Paragemmobacter kunshanensis</name>
    <dbReference type="NCBI Taxonomy" id="2583234"/>
    <lineage>
        <taxon>Bacteria</taxon>
        <taxon>Pseudomonadati</taxon>
        <taxon>Pseudomonadota</taxon>
        <taxon>Alphaproteobacteria</taxon>
        <taxon>Rhodobacterales</taxon>
        <taxon>Paracoccaceae</taxon>
        <taxon>Paragemmobacter</taxon>
    </lineage>
</organism>
<protein>
    <submittedName>
        <fullName evidence="1">Uncharacterized protein</fullName>
    </submittedName>
</protein>
<dbReference type="Proteomes" id="UP000474758">
    <property type="component" value="Unassembled WGS sequence"/>
</dbReference>
<dbReference type="EMBL" id="JAALFE010000010">
    <property type="protein sequence ID" value="NGQ91461.1"/>
    <property type="molecule type" value="Genomic_DNA"/>
</dbReference>
<dbReference type="AlphaFoldDB" id="A0A6M1U9W6"/>
<accession>A0A6M1U9W6</accession>
<evidence type="ECO:0000313" key="2">
    <source>
        <dbReference type="Proteomes" id="UP000474758"/>
    </source>
</evidence>
<evidence type="ECO:0000313" key="1">
    <source>
        <dbReference type="EMBL" id="NGQ91461.1"/>
    </source>
</evidence>